<feature type="region of interest" description="Disordered" evidence="1">
    <location>
        <begin position="1"/>
        <end position="20"/>
    </location>
</feature>
<keyword evidence="2" id="KW-0472">Membrane</keyword>
<reference evidence="4" key="1">
    <citation type="journal article" date="2018" name="Nat. Microbiol.">
        <title>Leveraging single-cell genomics to expand the fungal tree of life.</title>
        <authorList>
            <person name="Ahrendt S.R."/>
            <person name="Quandt C.A."/>
            <person name="Ciobanu D."/>
            <person name="Clum A."/>
            <person name="Salamov A."/>
            <person name="Andreopoulos B."/>
            <person name="Cheng J.F."/>
            <person name="Woyke T."/>
            <person name="Pelin A."/>
            <person name="Henrissat B."/>
            <person name="Reynolds N.K."/>
            <person name="Benny G.L."/>
            <person name="Smith M.E."/>
            <person name="James T.Y."/>
            <person name="Grigoriev I.V."/>
        </authorList>
    </citation>
    <scope>NUCLEOTIDE SEQUENCE [LARGE SCALE GENOMIC DNA]</scope>
    <source>
        <strain evidence="4">Baker2002</strain>
    </source>
</reference>
<evidence type="ECO:0000313" key="4">
    <source>
        <dbReference type="Proteomes" id="UP000268321"/>
    </source>
</evidence>
<evidence type="ECO:0000313" key="3">
    <source>
        <dbReference type="EMBL" id="RKP31012.1"/>
    </source>
</evidence>
<protein>
    <submittedName>
        <fullName evidence="3">Uncharacterized protein</fullName>
    </submittedName>
</protein>
<proteinExistence type="predicted"/>
<dbReference type="EMBL" id="ML004448">
    <property type="protein sequence ID" value="RKP31012.1"/>
    <property type="molecule type" value="Genomic_DNA"/>
</dbReference>
<evidence type="ECO:0000256" key="2">
    <source>
        <dbReference type="SAM" id="Phobius"/>
    </source>
</evidence>
<keyword evidence="4" id="KW-1185">Reference proteome</keyword>
<dbReference type="AlphaFoldDB" id="A0A4P9ZEZ2"/>
<feature type="transmembrane region" description="Helical" evidence="2">
    <location>
        <begin position="131"/>
        <end position="158"/>
    </location>
</feature>
<evidence type="ECO:0000256" key="1">
    <source>
        <dbReference type="SAM" id="MobiDB-lite"/>
    </source>
</evidence>
<keyword evidence="2" id="KW-1133">Transmembrane helix</keyword>
<gene>
    <name evidence="3" type="ORF">METBISCDRAFT_22798</name>
</gene>
<name>A0A4P9ZEZ2_9ASCO</name>
<dbReference type="Proteomes" id="UP000268321">
    <property type="component" value="Unassembled WGS sequence"/>
</dbReference>
<sequence length="184" mass="20648">MSEPISVSPRNPALPLQERRPPFPRLKSNWRFSSVLFSPRAAALTINEAVLRVPVASLEIPVAAESPTKNYLPDLDHIAEERSCDQKSACSAEMKDSETGLPTVPRHAISQQQTDHMAEYVHFFFYFAKRLIWALLVLGFLCIMQIVTTLLSGVLYFLRAGRTPSGMLIMWVTVNALVFFGLNI</sequence>
<keyword evidence="2" id="KW-0812">Transmembrane</keyword>
<accession>A0A4P9ZEZ2</accession>
<organism evidence="3 4">
    <name type="scientific">Metschnikowia bicuspidata</name>
    <dbReference type="NCBI Taxonomy" id="27322"/>
    <lineage>
        <taxon>Eukaryota</taxon>
        <taxon>Fungi</taxon>
        <taxon>Dikarya</taxon>
        <taxon>Ascomycota</taxon>
        <taxon>Saccharomycotina</taxon>
        <taxon>Pichiomycetes</taxon>
        <taxon>Metschnikowiaceae</taxon>
        <taxon>Metschnikowia</taxon>
    </lineage>
</organism>
<feature type="transmembrane region" description="Helical" evidence="2">
    <location>
        <begin position="164"/>
        <end position="182"/>
    </location>
</feature>